<dbReference type="Proteomes" id="UP000008922">
    <property type="component" value="Chromosome"/>
</dbReference>
<reference evidence="1 2" key="1">
    <citation type="submission" date="2010-12" db="EMBL/GenBank/DDBJ databases">
        <title>Whole genome sequence of Anaerolinea thermophila UNI-1.</title>
        <authorList>
            <person name="Narita-Yamada S."/>
            <person name="Kishi E."/>
            <person name="Watanabe Y."/>
            <person name="Takasaki K."/>
            <person name="Ankai A."/>
            <person name="Oguchi A."/>
            <person name="Fukui S."/>
            <person name="Takahashi M."/>
            <person name="Yashiro I."/>
            <person name="Hosoyama A."/>
            <person name="Sekiguchi Y."/>
            <person name="Hanada S."/>
            <person name="Fujita N."/>
        </authorList>
    </citation>
    <scope>NUCLEOTIDE SEQUENCE [LARGE SCALE GENOMIC DNA]</scope>
    <source>
        <strain evidence="2">DSM 14523 / JCM 11388 / NBRC 100420 / UNI-1</strain>
    </source>
</reference>
<dbReference type="STRING" id="926569.ANT_29180"/>
<sequence length="132" mass="15111">MSGWTTEELEVIGKAEELHLAPQREDGTAGKFVTIWVVRVDNDLYVRSWRGQQSRWYRQAQAHLAGRIRAGKIEKDVLFVEEDDPAINAQVDQAYRQKYRRYLSYAEAMASLPARTTTLKLIPRETDTAGNA</sequence>
<dbReference type="RefSeq" id="WP_013561288.1">
    <property type="nucleotide sequence ID" value="NC_014960.1"/>
</dbReference>
<evidence type="ECO:0008006" key="3">
    <source>
        <dbReference type="Google" id="ProtNLM"/>
    </source>
</evidence>
<proteinExistence type="predicted"/>
<keyword evidence="2" id="KW-1185">Reference proteome</keyword>
<dbReference type="KEGG" id="atm:ANT_29180"/>
<evidence type="ECO:0000313" key="1">
    <source>
        <dbReference type="EMBL" id="BAJ64944.1"/>
    </source>
</evidence>
<evidence type="ECO:0000313" key="2">
    <source>
        <dbReference type="Proteomes" id="UP000008922"/>
    </source>
</evidence>
<name>E8N1Z7_ANATU</name>
<dbReference type="Pfam" id="PF10012">
    <property type="entry name" value="DUF2255"/>
    <property type="match status" value="1"/>
</dbReference>
<organism evidence="1 2">
    <name type="scientific">Anaerolinea thermophila (strain DSM 14523 / JCM 11388 / NBRC 100420 / UNI-1)</name>
    <dbReference type="NCBI Taxonomy" id="926569"/>
    <lineage>
        <taxon>Bacteria</taxon>
        <taxon>Bacillati</taxon>
        <taxon>Chloroflexota</taxon>
        <taxon>Anaerolineae</taxon>
        <taxon>Anaerolineales</taxon>
        <taxon>Anaerolineaceae</taxon>
        <taxon>Anaerolinea</taxon>
    </lineage>
</organism>
<protein>
    <recommendedName>
        <fullName evidence="3">DUF2255 family protein</fullName>
    </recommendedName>
</protein>
<dbReference type="AlphaFoldDB" id="E8N1Z7"/>
<dbReference type="EMBL" id="AP012029">
    <property type="protein sequence ID" value="BAJ64944.1"/>
    <property type="molecule type" value="Genomic_DNA"/>
</dbReference>
<dbReference type="InterPro" id="IPR016888">
    <property type="entry name" value="UCP028498"/>
</dbReference>
<dbReference type="OrthoDB" id="162563at2"/>
<gene>
    <name evidence="1" type="ordered locus">ANT_29180</name>
</gene>
<dbReference type="eggNOG" id="COG4334">
    <property type="taxonomic scope" value="Bacteria"/>
</dbReference>
<dbReference type="HOGENOM" id="CLU_133265_1_0_0"/>
<accession>E8N1Z7</accession>
<dbReference type="InParanoid" id="E8N1Z7"/>